<dbReference type="SMART" id="SM00823">
    <property type="entry name" value="PKS_PP"/>
    <property type="match status" value="1"/>
</dbReference>
<dbReference type="InterPro" id="IPR036736">
    <property type="entry name" value="ACP-like_sf"/>
</dbReference>
<dbReference type="InterPro" id="IPR006162">
    <property type="entry name" value="Ppantetheine_attach_site"/>
</dbReference>
<dbReference type="Gene3D" id="1.10.1200.10">
    <property type="entry name" value="ACP-like"/>
    <property type="match status" value="1"/>
</dbReference>
<dbReference type="InterPro" id="IPR013120">
    <property type="entry name" value="FAR_NAD-bd"/>
</dbReference>
<gene>
    <name evidence="4" type="ORF">CA14_012060</name>
</gene>
<dbReference type="InterPro" id="IPR020806">
    <property type="entry name" value="PKS_PP-bd"/>
</dbReference>
<organism evidence="4 5">
    <name type="scientific">Aspergillus flavus</name>
    <dbReference type="NCBI Taxonomy" id="5059"/>
    <lineage>
        <taxon>Eukaryota</taxon>
        <taxon>Fungi</taxon>
        <taxon>Dikarya</taxon>
        <taxon>Ascomycota</taxon>
        <taxon>Pezizomycotina</taxon>
        <taxon>Eurotiomycetes</taxon>
        <taxon>Eurotiomycetidae</taxon>
        <taxon>Eurotiales</taxon>
        <taxon>Aspergillaceae</taxon>
        <taxon>Aspergillus</taxon>
        <taxon>Aspergillus subgen. Circumdati</taxon>
    </lineage>
</organism>
<dbReference type="Gene3D" id="3.40.50.720">
    <property type="entry name" value="NAD(P)-binding Rossmann-like Domain"/>
    <property type="match status" value="1"/>
</dbReference>
<evidence type="ECO:0000256" key="1">
    <source>
        <dbReference type="ARBA" id="ARBA00022450"/>
    </source>
</evidence>
<dbReference type="PROSITE" id="PS00012">
    <property type="entry name" value="PHOSPHOPANTETHEINE"/>
    <property type="match status" value="1"/>
</dbReference>
<accession>A0AB74BV46</accession>
<dbReference type="SUPFAM" id="SSF47336">
    <property type="entry name" value="ACP-like"/>
    <property type="match status" value="1"/>
</dbReference>
<sequence>MVHHPQGVMGIEWRLIDDDTYEQVIVRKDKHPGLQGCFYTFPELDEFSTKDLYRPNPTLAVHWTYVGRADDIIVFSTGEKLNPVTIEGAVMGHPAVFSAQVVGSKQFHAALMIEPIQYPKSEEEKQHFLDDVWPTIEKVNAETVAHGRISRDYVFLADPQRPFPRAGKGTIQSSMVEKLYAADIEGFFDNSRDKLVIAVDLDVTSETEFMHLVRDLVQSVFKIRQLDTEEDFFAAGLDSLQAIQLSRALLVSLEKAGIKVSKEAAESRVIYAHPTVTQLAAYAFSLTAICSALVDKYIHDLPAAVPNKPAPADKGQVVVITGTTGALGSYLLDFTLKCSNFSKVICSNRAVNGLERQAVVSISQGLSTDFSRAEFLQVNLAEPGLGLAPEVYSRLADEVDRVIHNAWPVNFNMSVASFEPHVRGVRHLVGFSAQAARKTVPITFISTIGTIEKWTTPEVLVPKKALPDWSLAAIGYGQSKLVSSTILDHSTKVSGVPSVIVRIGQVVGPRGKKGKWNSQEWLPSLVRSSVYLGLLPDSLSTFSDMGWAPVEDIANVVLEVSGVTSLWTVEEITGIRKVVSLEEWIDALDKSQVHPVSMDNNPAVKLLDTYRSAAEGAKMGFKAVPLAITRTESNSFTMRQMEEVSPQLMRNWCEQWQF</sequence>
<dbReference type="SUPFAM" id="SSF56801">
    <property type="entry name" value="Acetyl-CoA synthetase-like"/>
    <property type="match status" value="1"/>
</dbReference>
<keyword evidence="2" id="KW-0597">Phosphoprotein</keyword>
<dbReference type="GO" id="GO:0031177">
    <property type="term" value="F:phosphopantetheine binding"/>
    <property type="evidence" value="ECO:0007669"/>
    <property type="project" value="InterPro"/>
</dbReference>
<dbReference type="PANTHER" id="PTHR43439">
    <property type="entry name" value="PHENYLACETATE-COENZYME A LIGASE"/>
    <property type="match status" value="1"/>
</dbReference>
<dbReference type="Proteomes" id="UP000275480">
    <property type="component" value="Unassembled WGS sequence"/>
</dbReference>
<dbReference type="EMBL" id="QQZZ01000179">
    <property type="protein sequence ID" value="RMZ37152.1"/>
    <property type="molecule type" value="Genomic_DNA"/>
</dbReference>
<dbReference type="InterPro" id="IPR051414">
    <property type="entry name" value="Adenylate-forming_Reductase"/>
</dbReference>
<reference evidence="4 5" key="1">
    <citation type="submission" date="2018-07" db="EMBL/GenBank/DDBJ databases">
        <title>Identification of spontaneous genetic mutation associated with occurrence of a yellow conidial color mutant of Aspergillus flavus.</title>
        <authorList>
            <person name="Chang P.-K."/>
            <person name="Mack B.M."/>
            <person name="Scharfenstein L."/>
            <person name="Gilbert M.K."/>
        </authorList>
    </citation>
    <scope>NUCLEOTIDE SEQUENCE [LARGE SCALE GENOMIC DNA]</scope>
    <source>
        <strain evidence="4 5">CA14</strain>
    </source>
</reference>
<dbReference type="Pfam" id="PF00550">
    <property type="entry name" value="PP-binding"/>
    <property type="match status" value="1"/>
</dbReference>
<dbReference type="SUPFAM" id="SSF51735">
    <property type="entry name" value="NAD(P)-binding Rossmann-fold domains"/>
    <property type="match status" value="1"/>
</dbReference>
<comment type="caution">
    <text evidence="4">The sequence shown here is derived from an EMBL/GenBank/DDBJ whole genome shotgun (WGS) entry which is preliminary data.</text>
</comment>
<dbReference type="InterPro" id="IPR036291">
    <property type="entry name" value="NAD(P)-bd_dom_sf"/>
</dbReference>
<keyword evidence="1" id="KW-0596">Phosphopantetheine</keyword>
<dbReference type="AlphaFoldDB" id="A0AB74BV46"/>
<dbReference type="InterPro" id="IPR009081">
    <property type="entry name" value="PP-bd_ACP"/>
</dbReference>
<evidence type="ECO:0000256" key="2">
    <source>
        <dbReference type="ARBA" id="ARBA00022553"/>
    </source>
</evidence>
<evidence type="ECO:0000313" key="4">
    <source>
        <dbReference type="EMBL" id="RMZ37152.1"/>
    </source>
</evidence>
<protein>
    <submittedName>
        <fullName evidence="4">NRPS-like enzyme</fullName>
    </submittedName>
</protein>
<proteinExistence type="predicted"/>
<feature type="domain" description="Carrier" evidence="3">
    <location>
        <begin position="204"/>
        <end position="287"/>
    </location>
</feature>
<name>A0AB74BV46_ASPFL</name>
<dbReference type="PROSITE" id="PS50075">
    <property type="entry name" value="CARRIER"/>
    <property type="match status" value="1"/>
</dbReference>
<dbReference type="Pfam" id="PF07993">
    <property type="entry name" value="NAD_binding_4"/>
    <property type="match status" value="1"/>
</dbReference>
<dbReference type="Pfam" id="PF23562">
    <property type="entry name" value="AMP-binding_C_3"/>
    <property type="match status" value="1"/>
</dbReference>
<evidence type="ECO:0000313" key="5">
    <source>
        <dbReference type="Proteomes" id="UP000275480"/>
    </source>
</evidence>
<dbReference type="PANTHER" id="PTHR43439:SF2">
    <property type="entry name" value="ENZYME, PUTATIVE (JCVI)-RELATED"/>
    <property type="match status" value="1"/>
</dbReference>
<evidence type="ECO:0000259" key="3">
    <source>
        <dbReference type="PROSITE" id="PS50075"/>
    </source>
</evidence>